<dbReference type="OrthoDB" id="132546at2157"/>
<dbReference type="EMBL" id="CP008887">
    <property type="protein sequence ID" value="AIU69494.1"/>
    <property type="molecule type" value="Genomic_DNA"/>
</dbReference>
<feature type="domain" description="Glycosyl transferase family 1" evidence="3">
    <location>
        <begin position="251"/>
        <end position="420"/>
    </location>
</feature>
<protein>
    <submittedName>
        <fullName evidence="5">Glycogen synthase</fullName>
    </submittedName>
</protein>
<dbReference type="GeneID" id="25152507"/>
<dbReference type="PANTHER" id="PTHR45825">
    <property type="entry name" value="GRANULE-BOUND STARCH SYNTHASE 1, CHLOROPLASTIC/AMYLOPLASTIC"/>
    <property type="match status" value="1"/>
</dbReference>
<dbReference type="GO" id="GO:0016757">
    <property type="term" value="F:glycosyltransferase activity"/>
    <property type="evidence" value="ECO:0007669"/>
    <property type="project" value="UniProtKB-KW"/>
</dbReference>
<feature type="domain" description="Starch synthase catalytic" evidence="4">
    <location>
        <begin position="2"/>
        <end position="204"/>
    </location>
</feature>
<accession>A0A097QSR7</accession>
<dbReference type="Pfam" id="PF08323">
    <property type="entry name" value="Glyco_transf_5"/>
    <property type="match status" value="1"/>
</dbReference>
<dbReference type="InterPro" id="IPR013534">
    <property type="entry name" value="Starch_synth_cat_dom"/>
</dbReference>
<dbReference type="STRING" id="1505907.TEU_03535"/>
<dbReference type="Pfam" id="PF00534">
    <property type="entry name" value="Glycos_transf_1"/>
    <property type="match status" value="1"/>
</dbReference>
<dbReference type="SUPFAM" id="SSF53756">
    <property type="entry name" value="UDP-Glycosyltransferase/glycogen phosphorylase"/>
    <property type="match status" value="1"/>
</dbReference>
<dbReference type="RefSeq" id="WP_050002474.1">
    <property type="nucleotide sequence ID" value="NZ_CP008887.1"/>
</dbReference>
<keyword evidence="2" id="KW-0808">Transferase</keyword>
<evidence type="ECO:0000256" key="2">
    <source>
        <dbReference type="ARBA" id="ARBA00022679"/>
    </source>
</evidence>
<sequence>MKVLTLGFEYLPVKVGGLAEAITSIAEGLVKLGNEVVVFTPDHGRNLGEVIGSIKVSAFGEEVEVTVRRREQNGVLVYSLGGGLLSEQDVYGPSWEAMLKKTVLFGKAAVGLMNDLIETFKPDVVHAHDWHTAFALGLLKKYFGVRSVFTVHRLNKAKVPAWLFHEANLSELAPYPDIDPEHTAGYITDMVTTVSRSYLWEEWDFFRNFDGKVTHVFNGIDCSFWNEELLENADKPREERRKIILERFGLSDGKAFMFIGRFDRAQKGVDTLLRAIEILSSDPAFKDMRFIIIGKGDPGLEAWARAVENRFPENVRVVTELLSRETVRELYGSVDFVVIPSYFEPFGLVQLEAMCLGAVPIGSAVGGLKDTIIDLNTDPENATGLLVPPRDAFALARAMVFAKELDEETLRRLRENGRKRATKDFTWENACRRYMRVYEGAVDRAVPFLR</sequence>
<dbReference type="InterPro" id="IPR001296">
    <property type="entry name" value="Glyco_trans_1"/>
</dbReference>
<evidence type="ECO:0000313" key="5">
    <source>
        <dbReference type="EMBL" id="AIU69494.1"/>
    </source>
</evidence>
<evidence type="ECO:0000256" key="1">
    <source>
        <dbReference type="ARBA" id="ARBA00022676"/>
    </source>
</evidence>
<dbReference type="HOGENOM" id="CLU_009583_18_5_2"/>
<evidence type="ECO:0000313" key="6">
    <source>
        <dbReference type="Proteomes" id="UP000029980"/>
    </source>
</evidence>
<name>A0A097QSR7_9EURY</name>
<dbReference type="PANTHER" id="PTHR45825:SF11">
    <property type="entry name" value="ALPHA AMYLASE DOMAIN-CONTAINING PROTEIN"/>
    <property type="match status" value="1"/>
</dbReference>
<proteinExistence type="predicted"/>
<evidence type="ECO:0000259" key="3">
    <source>
        <dbReference type="Pfam" id="PF00534"/>
    </source>
</evidence>
<organism evidence="5 6">
    <name type="scientific">Thermococcus eurythermalis</name>
    <dbReference type="NCBI Taxonomy" id="1505907"/>
    <lineage>
        <taxon>Archaea</taxon>
        <taxon>Methanobacteriati</taxon>
        <taxon>Methanobacteriota</taxon>
        <taxon>Thermococci</taxon>
        <taxon>Thermococcales</taxon>
        <taxon>Thermococcaceae</taxon>
        <taxon>Thermococcus</taxon>
    </lineage>
</organism>
<gene>
    <name evidence="5" type="ORF">TEU_03535</name>
</gene>
<reference evidence="5 6" key="1">
    <citation type="journal article" date="2015" name="Int. J. Syst. Evol. Microbiol.">
        <title>Thermococcus eurythermalis sp. nov., a conditional piezophilic hyperthermophilic archaeon with a wide temperature range isolated from an oil-immersed chimney in the Guaymas Basin.</title>
        <authorList>
            <person name="Zhao W."/>
            <person name="Zeng X."/>
            <person name="Xiao X."/>
        </authorList>
    </citation>
    <scope>NUCLEOTIDE SEQUENCE [LARGE SCALE GENOMIC DNA]</scope>
    <source>
        <strain evidence="5 6">A501</strain>
    </source>
</reference>
<dbReference type="Gene3D" id="3.40.50.2000">
    <property type="entry name" value="Glycogen Phosphorylase B"/>
    <property type="match status" value="2"/>
</dbReference>
<dbReference type="KEGG" id="teu:TEU_03535"/>
<evidence type="ECO:0000259" key="4">
    <source>
        <dbReference type="Pfam" id="PF08323"/>
    </source>
</evidence>
<keyword evidence="1" id="KW-0328">Glycosyltransferase</keyword>
<dbReference type="AlphaFoldDB" id="A0A097QSR7"/>
<dbReference type="Proteomes" id="UP000029980">
    <property type="component" value="Chromosome"/>
</dbReference>
<keyword evidence="6" id="KW-1185">Reference proteome</keyword>